<dbReference type="Gene3D" id="1.10.443.10">
    <property type="entry name" value="Intergrase catalytic core"/>
    <property type="match status" value="1"/>
</dbReference>
<dbReference type="EMBL" id="KN817575">
    <property type="protein sequence ID" value="KJA19680.1"/>
    <property type="molecule type" value="Genomic_DNA"/>
</dbReference>
<dbReference type="Proteomes" id="UP000054270">
    <property type="component" value="Unassembled WGS sequence"/>
</dbReference>
<organism evidence="2 3">
    <name type="scientific">Hypholoma sublateritium (strain FD-334 SS-4)</name>
    <dbReference type="NCBI Taxonomy" id="945553"/>
    <lineage>
        <taxon>Eukaryota</taxon>
        <taxon>Fungi</taxon>
        <taxon>Dikarya</taxon>
        <taxon>Basidiomycota</taxon>
        <taxon>Agaricomycotina</taxon>
        <taxon>Agaricomycetes</taxon>
        <taxon>Agaricomycetidae</taxon>
        <taxon>Agaricales</taxon>
        <taxon>Agaricineae</taxon>
        <taxon>Strophariaceae</taxon>
        <taxon>Hypholoma</taxon>
    </lineage>
</organism>
<dbReference type="GO" id="GO:0003677">
    <property type="term" value="F:DNA binding"/>
    <property type="evidence" value="ECO:0007669"/>
    <property type="project" value="InterPro"/>
</dbReference>
<keyword evidence="3" id="KW-1185">Reference proteome</keyword>
<sequence length="199" mass="22912">MVLSFICLLRSDEVVNLRAEDVTVLGPDCISVCLTSRKTAQFGASKPFILWRLPEEQIHLCPVRAIAQWVRETGIISGYLFRHISRMDCASTDNTKHYQSSAFLEAFRNSLIDIGQDPHAYGTHSLRRGGCQWLAKECRWPIPQICEWGGWAKDFTHLTIVRYLISWNDDMNEAREDFFNPNRPPNLKCHTCGRTCWHA</sequence>
<evidence type="ECO:0000313" key="3">
    <source>
        <dbReference type="Proteomes" id="UP000054270"/>
    </source>
</evidence>
<keyword evidence="1" id="KW-0233">DNA recombination</keyword>
<dbReference type="STRING" id="945553.A0A0D2PI40"/>
<protein>
    <recommendedName>
        <fullName evidence="4">Tyr recombinase domain-containing protein</fullName>
    </recommendedName>
</protein>
<dbReference type="PANTHER" id="PTHR34605">
    <property type="entry name" value="PHAGE_INTEGRASE DOMAIN-CONTAINING PROTEIN"/>
    <property type="match status" value="1"/>
</dbReference>
<dbReference type="GO" id="GO:0006310">
    <property type="term" value="P:DNA recombination"/>
    <property type="evidence" value="ECO:0007669"/>
    <property type="project" value="UniProtKB-KW"/>
</dbReference>
<dbReference type="OMA" id="FRHISRM"/>
<accession>A0A0D2PI40</accession>
<dbReference type="InterPro" id="IPR011010">
    <property type="entry name" value="DNA_brk_join_enz"/>
</dbReference>
<reference evidence="3" key="1">
    <citation type="submission" date="2014-04" db="EMBL/GenBank/DDBJ databases">
        <title>Evolutionary Origins and Diversification of the Mycorrhizal Mutualists.</title>
        <authorList>
            <consortium name="DOE Joint Genome Institute"/>
            <consortium name="Mycorrhizal Genomics Consortium"/>
            <person name="Kohler A."/>
            <person name="Kuo A."/>
            <person name="Nagy L.G."/>
            <person name="Floudas D."/>
            <person name="Copeland A."/>
            <person name="Barry K.W."/>
            <person name="Cichocki N."/>
            <person name="Veneault-Fourrey C."/>
            <person name="LaButti K."/>
            <person name="Lindquist E.A."/>
            <person name="Lipzen A."/>
            <person name="Lundell T."/>
            <person name="Morin E."/>
            <person name="Murat C."/>
            <person name="Riley R."/>
            <person name="Ohm R."/>
            <person name="Sun H."/>
            <person name="Tunlid A."/>
            <person name="Henrissat B."/>
            <person name="Grigoriev I.V."/>
            <person name="Hibbett D.S."/>
            <person name="Martin F."/>
        </authorList>
    </citation>
    <scope>NUCLEOTIDE SEQUENCE [LARGE SCALE GENOMIC DNA]</scope>
    <source>
        <strain evidence="3">FD-334 SS-4</strain>
    </source>
</reference>
<proteinExistence type="predicted"/>
<dbReference type="AlphaFoldDB" id="A0A0D2PI40"/>
<evidence type="ECO:0000256" key="1">
    <source>
        <dbReference type="ARBA" id="ARBA00023172"/>
    </source>
</evidence>
<gene>
    <name evidence="2" type="ORF">HYPSUDRAFT_143429</name>
</gene>
<name>A0A0D2PI40_HYPSF</name>
<dbReference type="SUPFAM" id="SSF56349">
    <property type="entry name" value="DNA breaking-rejoining enzymes"/>
    <property type="match status" value="1"/>
</dbReference>
<dbReference type="GO" id="GO:0015074">
    <property type="term" value="P:DNA integration"/>
    <property type="evidence" value="ECO:0007669"/>
    <property type="project" value="InterPro"/>
</dbReference>
<evidence type="ECO:0008006" key="4">
    <source>
        <dbReference type="Google" id="ProtNLM"/>
    </source>
</evidence>
<dbReference type="OrthoDB" id="3163890at2759"/>
<dbReference type="InterPro" id="IPR052925">
    <property type="entry name" value="Phage_Integrase-like_Recomb"/>
</dbReference>
<dbReference type="InterPro" id="IPR013762">
    <property type="entry name" value="Integrase-like_cat_sf"/>
</dbReference>
<evidence type="ECO:0000313" key="2">
    <source>
        <dbReference type="EMBL" id="KJA19680.1"/>
    </source>
</evidence>
<dbReference type="PANTHER" id="PTHR34605:SF4">
    <property type="entry name" value="DNA ADENINE METHYLTRANSFERASE"/>
    <property type="match status" value="1"/>
</dbReference>